<evidence type="ECO:0000313" key="1">
    <source>
        <dbReference type="EMBL" id="EJF78036.1"/>
    </source>
</evidence>
<comment type="caution">
    <text evidence="1">The sequence shown here is derived from an EMBL/GenBank/DDBJ whole genome shotgun (WGS) entry which is preliminary data.</text>
</comment>
<proteinExistence type="predicted"/>
<reference evidence="1 2" key="1">
    <citation type="submission" date="2012-03" db="EMBL/GenBank/DDBJ databases">
        <title>The Genome Sequence of Bartonella birtlesii LL-WM9.</title>
        <authorList>
            <consortium name="The Broad Institute Genome Sequencing Platform"/>
            <consortium name="The Broad Institute Genome Sequencing Center for Infectious Disease"/>
            <person name="Feldgarden M."/>
            <person name="Kirby J."/>
            <person name="Kosoy M."/>
            <person name="Birtles R."/>
            <person name="Probert W.S."/>
            <person name="Chiaraviglio L."/>
            <person name="Young S.K."/>
            <person name="Zeng Q."/>
            <person name="Gargeya S."/>
            <person name="Fitzgerald M."/>
            <person name="Haas B."/>
            <person name="Abouelleil A."/>
            <person name="Alvarado L."/>
            <person name="Arachchi H.M."/>
            <person name="Berlin A."/>
            <person name="Chapman S.B."/>
            <person name="Gearin G."/>
            <person name="Goldberg J."/>
            <person name="Griggs A."/>
            <person name="Gujja S."/>
            <person name="Hansen M."/>
            <person name="Heiman D."/>
            <person name="Howarth C."/>
            <person name="Larimer J."/>
            <person name="Lui A."/>
            <person name="MacDonald P.J.P."/>
            <person name="McCowen C."/>
            <person name="Montmayeur A."/>
            <person name="Murphy C."/>
            <person name="Neiman D."/>
            <person name="Pearson M."/>
            <person name="Priest M."/>
            <person name="Roberts A."/>
            <person name="Saif S."/>
            <person name="Shea T."/>
            <person name="Sisk P."/>
            <person name="Stolte C."/>
            <person name="Sykes S."/>
            <person name="Wortman J."/>
            <person name="Nusbaum C."/>
            <person name="Birren B."/>
        </authorList>
    </citation>
    <scope>NUCLEOTIDE SEQUENCE [LARGE SCALE GENOMIC DNA]</scope>
    <source>
        <strain evidence="1 2">LL-WM9</strain>
    </source>
</reference>
<accession>J0PZC0</accession>
<dbReference type="HOGENOM" id="CLU_3149883_0_0_5"/>
<sequence length="48" mass="5571">MMTGKNTESHILHKLKATKIKNLCSEDHDGVKIFINLNRRKEYNNGMV</sequence>
<protein>
    <submittedName>
        <fullName evidence="1">Uncharacterized protein</fullName>
    </submittedName>
</protein>
<evidence type="ECO:0000313" key="2">
    <source>
        <dbReference type="Proteomes" id="UP000008748"/>
    </source>
</evidence>
<name>J0PZC0_9HYPH</name>
<organism evidence="1 2">
    <name type="scientific">Bartonella birtlesii LL-WM9</name>
    <dbReference type="NCBI Taxonomy" id="1094552"/>
    <lineage>
        <taxon>Bacteria</taxon>
        <taxon>Pseudomonadati</taxon>
        <taxon>Pseudomonadota</taxon>
        <taxon>Alphaproteobacteria</taxon>
        <taxon>Hyphomicrobiales</taxon>
        <taxon>Bartonellaceae</taxon>
        <taxon>Bartonella</taxon>
    </lineage>
</organism>
<gene>
    <name evidence="1" type="ORF">ME7_00027</name>
</gene>
<dbReference type="EMBL" id="AIMC01000001">
    <property type="protein sequence ID" value="EJF78036.1"/>
    <property type="molecule type" value="Genomic_DNA"/>
</dbReference>
<keyword evidence="2" id="KW-1185">Reference proteome</keyword>
<dbReference type="AlphaFoldDB" id="J0PZC0"/>
<dbReference type="Proteomes" id="UP000008748">
    <property type="component" value="Unassembled WGS sequence"/>
</dbReference>